<evidence type="ECO:0000256" key="5">
    <source>
        <dbReference type="ARBA" id="ARBA00022989"/>
    </source>
</evidence>
<dbReference type="GO" id="GO:0009246">
    <property type="term" value="P:enterobacterial common antigen biosynthetic process"/>
    <property type="evidence" value="ECO:0007669"/>
    <property type="project" value="TreeGrafter"/>
</dbReference>
<proteinExistence type="inferred from homology"/>
<dbReference type="InterPro" id="IPR002656">
    <property type="entry name" value="Acyl_transf_3_dom"/>
</dbReference>
<evidence type="ECO:0000256" key="3">
    <source>
        <dbReference type="ARBA" id="ARBA00022475"/>
    </source>
</evidence>
<sequence length="358" mass="41455">MAKSKKYYFMYLNAIASSFAVVVLHTVTNPAQFGIQTSRPSFYLILCIILGIIFSYGVPIFFMQSGANILNYRDRYNTKTFFIKRFNKVVIPFITWSIIGFFFIFGKNNGSLTIKAFIKNFLLGDIVGPYWFFYNITGFYLCAPFVSLIIKYGSKKIIKYTLLILIVTNTVIPIVNILIKTQSLFGSSFPFVGSYAQYFIAGWYLTHNDLSERRYKQIYLLGIVMLIFEIITTIYFTFYIKQIPMLNYPGGIVKTFSDIAMIPSFCIMCAFFLFFKQRECWLETLSAKTLLAKGASLTFGIYLIHPFLVTYLLDPFNKFLVAFPLIIRIIVDPLVIYFASGIITLYIRKIKYLKWLMP</sequence>
<feature type="domain" description="Acyltransferase 3" evidence="8">
    <location>
        <begin position="19"/>
        <end position="346"/>
    </location>
</feature>
<feature type="transmembrane region" description="Helical" evidence="7">
    <location>
        <begin position="325"/>
        <end position="347"/>
    </location>
</feature>
<comment type="subcellular location">
    <subcellularLocation>
        <location evidence="1">Cell membrane</location>
        <topology evidence="1">Multi-pass membrane protein</topology>
    </subcellularLocation>
</comment>
<organism evidence="9 10">
    <name type="scientific">Limosilactobacillus reuteri CF48-3A</name>
    <dbReference type="NCBI Taxonomy" id="525341"/>
    <lineage>
        <taxon>Bacteria</taxon>
        <taxon>Bacillati</taxon>
        <taxon>Bacillota</taxon>
        <taxon>Bacilli</taxon>
        <taxon>Lactobacillales</taxon>
        <taxon>Lactobacillaceae</taxon>
        <taxon>Limosilactobacillus</taxon>
    </lineage>
</organism>
<feature type="transmembrane region" description="Helical" evidence="7">
    <location>
        <begin position="252"/>
        <end position="275"/>
    </location>
</feature>
<feature type="transmembrane region" description="Helical" evidence="7">
    <location>
        <begin position="295"/>
        <end position="313"/>
    </location>
</feature>
<feature type="transmembrane region" description="Helical" evidence="7">
    <location>
        <begin position="7"/>
        <end position="27"/>
    </location>
</feature>
<evidence type="ECO:0000313" key="10">
    <source>
        <dbReference type="Proteomes" id="UP000003419"/>
    </source>
</evidence>
<evidence type="ECO:0000256" key="6">
    <source>
        <dbReference type="ARBA" id="ARBA00023136"/>
    </source>
</evidence>
<evidence type="ECO:0000313" key="9">
    <source>
        <dbReference type="EMBL" id="EEI66110.1"/>
    </source>
</evidence>
<evidence type="ECO:0000256" key="2">
    <source>
        <dbReference type="ARBA" id="ARBA00007400"/>
    </source>
</evidence>
<feature type="transmembrane region" description="Helical" evidence="7">
    <location>
        <begin position="185"/>
        <end position="206"/>
    </location>
</feature>
<dbReference type="EMBL" id="ACHG01000056">
    <property type="protein sequence ID" value="EEI66110.1"/>
    <property type="molecule type" value="Genomic_DNA"/>
</dbReference>
<name>A0A8D9S5B3_LIMRT</name>
<dbReference type="PANTHER" id="PTHR40074:SF2">
    <property type="entry name" value="O-ACETYLTRANSFERASE WECH"/>
    <property type="match status" value="1"/>
</dbReference>
<evidence type="ECO:0000259" key="8">
    <source>
        <dbReference type="Pfam" id="PF01757"/>
    </source>
</evidence>
<gene>
    <name evidence="9" type="ORF">HMPREF0534_0564</name>
</gene>
<feature type="transmembrane region" description="Helical" evidence="7">
    <location>
        <begin position="42"/>
        <end position="65"/>
    </location>
</feature>
<accession>A0A8D9S5B3</accession>
<dbReference type="GO" id="GO:0016413">
    <property type="term" value="F:O-acetyltransferase activity"/>
    <property type="evidence" value="ECO:0007669"/>
    <property type="project" value="TreeGrafter"/>
</dbReference>
<comment type="similarity">
    <text evidence="2">Belongs to the acyltransferase 3 family.</text>
</comment>
<dbReference type="RefSeq" id="WP_003670623.1">
    <property type="nucleotide sequence ID" value="NZ_GG693667.1"/>
</dbReference>
<dbReference type="PANTHER" id="PTHR40074">
    <property type="entry name" value="O-ACETYLTRANSFERASE WECH"/>
    <property type="match status" value="1"/>
</dbReference>
<keyword evidence="6 7" id="KW-0472">Membrane</keyword>
<dbReference type="GO" id="GO:0005886">
    <property type="term" value="C:plasma membrane"/>
    <property type="evidence" value="ECO:0007669"/>
    <property type="project" value="UniProtKB-SubCell"/>
</dbReference>
<dbReference type="Proteomes" id="UP000003419">
    <property type="component" value="Unassembled WGS sequence"/>
</dbReference>
<evidence type="ECO:0000256" key="1">
    <source>
        <dbReference type="ARBA" id="ARBA00004651"/>
    </source>
</evidence>
<keyword evidence="4 7" id="KW-0812">Transmembrane</keyword>
<feature type="transmembrane region" description="Helical" evidence="7">
    <location>
        <begin position="157"/>
        <end position="179"/>
    </location>
</feature>
<reference evidence="9 10" key="1">
    <citation type="submission" date="2009-01" db="EMBL/GenBank/DDBJ databases">
        <authorList>
            <person name="Qin X."/>
            <person name="Bachman B."/>
            <person name="Battles P."/>
            <person name="Bell A."/>
            <person name="Bess C."/>
            <person name="Bickham C."/>
            <person name="Chaboub L."/>
            <person name="Chen D."/>
            <person name="Coyle M."/>
            <person name="Deiros D.R."/>
            <person name="Dinh H."/>
            <person name="Forbes L."/>
            <person name="Fowler G."/>
            <person name="Francisco L."/>
            <person name="Fu Q."/>
            <person name="Gubbala S."/>
            <person name="Hale W."/>
            <person name="Han Y."/>
            <person name="Hemphill L."/>
            <person name="Highlander S.K."/>
            <person name="Hirani K."/>
            <person name="Hogues M."/>
            <person name="Jackson L."/>
            <person name="Jakkamsetti A."/>
            <person name="Javaid M."/>
            <person name="Jiang H."/>
            <person name="Korchina V."/>
            <person name="Kovar C."/>
            <person name="Lara F."/>
            <person name="Lee S."/>
            <person name="Mata R."/>
            <person name="Mathew T."/>
            <person name="Moen C."/>
            <person name="Morales K."/>
            <person name="Munidasa M."/>
            <person name="Nazareth L."/>
            <person name="Ngo R."/>
            <person name="Nguyen L."/>
            <person name="Okwuonu G."/>
            <person name="Ongeri F."/>
            <person name="Patil S."/>
            <person name="Petrosino J."/>
            <person name="Pham C."/>
            <person name="Pham P."/>
            <person name="Pu L.-L."/>
            <person name="Puazo M."/>
            <person name="Raj R."/>
            <person name="Reid J."/>
            <person name="Rouhana J."/>
            <person name="Saada N."/>
            <person name="Shang Y."/>
            <person name="Simmons D."/>
            <person name="Thornton R."/>
            <person name="Warren J."/>
            <person name="Weissenberger G."/>
            <person name="Zhang J."/>
            <person name="Zhang L."/>
            <person name="Zhou C."/>
            <person name="Zhu D."/>
            <person name="Muzny D."/>
            <person name="Worley K."/>
            <person name="Gibbs R."/>
        </authorList>
    </citation>
    <scope>NUCLEOTIDE SEQUENCE [LARGE SCALE GENOMIC DNA]</scope>
    <source>
        <strain evidence="9 10">CF48-3A</strain>
    </source>
</reference>
<dbReference type="Pfam" id="PF01757">
    <property type="entry name" value="Acyl_transf_3"/>
    <property type="match status" value="1"/>
</dbReference>
<dbReference type="AlphaFoldDB" id="A0A8D9S5B3"/>
<feature type="transmembrane region" description="Helical" evidence="7">
    <location>
        <begin position="131"/>
        <end position="150"/>
    </location>
</feature>
<keyword evidence="5 7" id="KW-1133">Transmembrane helix</keyword>
<protein>
    <recommendedName>
        <fullName evidence="8">Acyltransferase 3 domain-containing protein</fullName>
    </recommendedName>
</protein>
<keyword evidence="3" id="KW-1003">Cell membrane</keyword>
<evidence type="ECO:0000256" key="7">
    <source>
        <dbReference type="SAM" id="Phobius"/>
    </source>
</evidence>
<evidence type="ECO:0000256" key="4">
    <source>
        <dbReference type="ARBA" id="ARBA00022692"/>
    </source>
</evidence>
<feature type="transmembrane region" description="Helical" evidence="7">
    <location>
        <begin position="86"/>
        <end position="105"/>
    </location>
</feature>
<feature type="transmembrane region" description="Helical" evidence="7">
    <location>
        <begin position="218"/>
        <end position="240"/>
    </location>
</feature>
<comment type="caution">
    <text evidence="9">The sequence shown here is derived from an EMBL/GenBank/DDBJ whole genome shotgun (WGS) entry which is preliminary data.</text>
</comment>